<evidence type="ECO:0000313" key="12">
    <source>
        <dbReference type="Proteomes" id="UP001363622"/>
    </source>
</evidence>
<feature type="transmembrane region" description="Helical" evidence="10">
    <location>
        <begin position="173"/>
        <end position="194"/>
    </location>
</feature>
<feature type="transmembrane region" description="Helical" evidence="10">
    <location>
        <begin position="413"/>
        <end position="433"/>
    </location>
</feature>
<name>A0ABR1KDG2_9PEZI</name>
<protein>
    <recommendedName>
        <fullName evidence="8 10">Man(5)GlcNAc(2)-PP-dolichol translocation protein RFT1</fullName>
    </recommendedName>
</protein>
<evidence type="ECO:0000313" key="11">
    <source>
        <dbReference type="EMBL" id="KAK7512806.1"/>
    </source>
</evidence>
<keyword evidence="6 10" id="KW-1133">Transmembrane helix</keyword>
<keyword evidence="12" id="KW-1185">Reference proteome</keyword>
<feature type="transmembrane region" description="Helical" evidence="10">
    <location>
        <begin position="478"/>
        <end position="499"/>
    </location>
</feature>
<evidence type="ECO:0000256" key="8">
    <source>
        <dbReference type="ARBA" id="ARBA00044793"/>
    </source>
</evidence>
<proteinExistence type="inferred from homology"/>
<gene>
    <name evidence="11" type="ORF">IWZ03DRAFT_351451</name>
</gene>
<keyword evidence="5 10" id="KW-0256">Endoplasmic reticulum</keyword>
<keyword evidence="4 10" id="KW-0812">Transmembrane</keyword>
<evidence type="ECO:0000256" key="5">
    <source>
        <dbReference type="ARBA" id="ARBA00022824"/>
    </source>
</evidence>
<comment type="subcellular location">
    <subcellularLocation>
        <location evidence="1 10">Endoplasmic reticulum membrane</location>
        <topology evidence="1 10">Multi-pass membrane protein</topology>
    </subcellularLocation>
</comment>
<comment type="similarity">
    <text evidence="3 10">Belongs to the RFT1 family.</text>
</comment>
<comment type="caution">
    <text evidence="11">The sequence shown here is derived from an EMBL/GenBank/DDBJ whole genome shotgun (WGS) entry which is preliminary data.</text>
</comment>
<organism evidence="11 12">
    <name type="scientific">Phyllosticta citriasiana</name>
    <dbReference type="NCBI Taxonomy" id="595635"/>
    <lineage>
        <taxon>Eukaryota</taxon>
        <taxon>Fungi</taxon>
        <taxon>Dikarya</taxon>
        <taxon>Ascomycota</taxon>
        <taxon>Pezizomycotina</taxon>
        <taxon>Dothideomycetes</taxon>
        <taxon>Dothideomycetes incertae sedis</taxon>
        <taxon>Botryosphaeriales</taxon>
        <taxon>Phyllostictaceae</taxon>
        <taxon>Phyllosticta</taxon>
    </lineage>
</organism>
<evidence type="ECO:0000256" key="7">
    <source>
        <dbReference type="ARBA" id="ARBA00023136"/>
    </source>
</evidence>
<dbReference type="InterPro" id="IPR007594">
    <property type="entry name" value="RFT1"/>
</dbReference>
<dbReference type="Pfam" id="PF04506">
    <property type="entry name" value="Rft-1"/>
    <property type="match status" value="1"/>
</dbReference>
<comment type="function">
    <text evidence="9 10">Intramembrane glycolipid transporter that operates in the biosynthetic pathway of dolichol-linked oligosaccharides, the glycan precursors employed in protein asparagine (N)-glycosylation. The sequential addition of sugars to dolichol pyrophosphate produces dolichol-linked oligosaccharides containing fourteen sugars, including two GlcNAcs, nine mannoses and three glucoses. Once assembled, the oligosaccharide is transferred from the lipid to nascent proteins by oligosaccharyltransferases. The assembly of dolichol-linked oligosaccharides begins on the cytosolic side of the endoplasmic reticulum membrane and finishes in its lumen. RFT1 could mediate the translocation of the cytosolically oriented intermediate DolPP-GlcNAc2Man5, produced by ALG11, into the ER lumen where dolichol-linked oligosaccharides assembly continues. However, the intramembrane lipid transporter activity could not be confirmed in vitro.</text>
</comment>
<dbReference type="PANTHER" id="PTHR13117:SF5">
    <property type="entry name" value="PROTEIN RFT1 HOMOLOG"/>
    <property type="match status" value="1"/>
</dbReference>
<feature type="transmembrane region" description="Helical" evidence="10">
    <location>
        <begin position="387"/>
        <end position="407"/>
    </location>
</feature>
<keyword evidence="10" id="KW-0813">Transport</keyword>
<keyword evidence="7 10" id="KW-0472">Membrane</keyword>
<evidence type="ECO:0000256" key="10">
    <source>
        <dbReference type="RuleBase" id="RU365067"/>
    </source>
</evidence>
<evidence type="ECO:0000256" key="3">
    <source>
        <dbReference type="ARBA" id="ARBA00010288"/>
    </source>
</evidence>
<accession>A0ABR1KDG2</accession>
<feature type="transmembrane region" description="Helical" evidence="10">
    <location>
        <begin position="314"/>
        <end position="336"/>
    </location>
</feature>
<comment type="pathway">
    <text evidence="2">Protein modification; protein glycosylation.</text>
</comment>
<evidence type="ECO:0000256" key="1">
    <source>
        <dbReference type="ARBA" id="ARBA00004477"/>
    </source>
</evidence>
<dbReference type="EMBL" id="JBBPHU010000010">
    <property type="protein sequence ID" value="KAK7512806.1"/>
    <property type="molecule type" value="Genomic_DNA"/>
</dbReference>
<dbReference type="Proteomes" id="UP001363622">
    <property type="component" value="Unassembled WGS sequence"/>
</dbReference>
<evidence type="ECO:0000256" key="4">
    <source>
        <dbReference type="ARBA" id="ARBA00022692"/>
    </source>
</evidence>
<evidence type="ECO:0000256" key="6">
    <source>
        <dbReference type="ARBA" id="ARBA00022989"/>
    </source>
</evidence>
<evidence type="ECO:0000256" key="2">
    <source>
        <dbReference type="ARBA" id="ARBA00004922"/>
    </source>
</evidence>
<dbReference type="PANTHER" id="PTHR13117">
    <property type="entry name" value="ENDOPLASMIC RETICULUM MULTISPAN TRANSMEMBRANE PROTEIN-RELATED"/>
    <property type="match status" value="1"/>
</dbReference>
<feature type="transmembrane region" description="Helical" evidence="10">
    <location>
        <begin position="80"/>
        <end position="100"/>
    </location>
</feature>
<sequence length="524" mass="56976">MSSVLSASAKGATFLILLQVGSRFLTFAVNQVLLRYLSPELLGISAQLELFNISVVYFSRESLRVALQRQATGIQTVINLSYLAILLGLPLAHILAWAWLRAQVPDVAYFRQSLWIYAYATIIELFTEPAFTSTQQLLLYKVRASAESTGTILRCFATCAFAIWASRTGCDPGASPFAVGQLAYAVALLATYLIKVIPVAKKEKFSLLPKFPEKSNSDELPLLKLSLSLFVQSSIKYILTQGDAILITSWATLRDQGAYALASNYGGLIARMLFQPIEEASRNLFSKLCAVQPSTQKPTKEGVRQAKQTLETILHLYNLISLAACGLGPTLAPLLLKIVAGSKWAETGAGETLATYCYYIPLLALNGVTEAFIASVASNAELGAQSLYMGFFFAGFAGSAYLFLQVLRMGAQGLVYANCVNMALRIVWGLSFIKKYFGRNGEDFDFLATLPKGLSIAAAVSASPVLKMTNGLFPQYGVLGEVVPAGGVAGVFGLGLLFLERDYLAQCYHMLRAKREAQPDKKEK</sequence>
<evidence type="ECO:0000256" key="9">
    <source>
        <dbReference type="ARBA" id="ARBA00045912"/>
    </source>
</evidence>
<reference evidence="11 12" key="1">
    <citation type="submission" date="2024-04" db="EMBL/GenBank/DDBJ databases">
        <title>Phyllosticta paracitricarpa is synonymous to the EU quarantine fungus P. citricarpa based on phylogenomic analyses.</title>
        <authorList>
            <consortium name="Lawrence Berkeley National Laboratory"/>
            <person name="Van Ingen-Buijs V.A."/>
            <person name="Van Westerhoven A.C."/>
            <person name="Haridas S."/>
            <person name="Skiadas P."/>
            <person name="Martin F."/>
            <person name="Groenewald J.Z."/>
            <person name="Crous P.W."/>
            <person name="Seidl M.F."/>
        </authorList>
    </citation>
    <scope>NUCLEOTIDE SEQUENCE [LARGE SCALE GENOMIC DNA]</scope>
    <source>
        <strain evidence="11 12">CBS 123371</strain>
    </source>
</reference>
<comment type="caution">
    <text evidence="10">Lacks conserved residue(s) required for the propagation of feature annotation.</text>
</comment>